<comment type="caution">
    <text evidence="1">The sequence shown here is derived from an EMBL/GenBank/DDBJ whole genome shotgun (WGS) entry which is preliminary data.</text>
</comment>
<dbReference type="EMBL" id="BOVJ01000142">
    <property type="protein sequence ID" value="GIQ65622.1"/>
    <property type="molecule type" value="Genomic_DNA"/>
</dbReference>
<keyword evidence="2" id="KW-1185">Reference proteome</keyword>
<evidence type="ECO:0000313" key="1">
    <source>
        <dbReference type="EMBL" id="GIQ65622.1"/>
    </source>
</evidence>
<dbReference type="Proteomes" id="UP000680304">
    <property type="component" value="Unassembled WGS sequence"/>
</dbReference>
<organism evidence="1 2">
    <name type="scientific">Paenibacillus cisolokensis</name>
    <dbReference type="NCBI Taxonomy" id="1658519"/>
    <lineage>
        <taxon>Bacteria</taxon>
        <taxon>Bacillati</taxon>
        <taxon>Bacillota</taxon>
        <taxon>Bacilli</taxon>
        <taxon>Bacillales</taxon>
        <taxon>Paenibacillaceae</taxon>
        <taxon>Paenibacillus</taxon>
    </lineage>
</organism>
<accession>A0ABQ4NBP1</accession>
<protein>
    <submittedName>
        <fullName evidence="1">Uncharacterized protein</fullName>
    </submittedName>
</protein>
<name>A0ABQ4NBP1_9BACL</name>
<sequence>MEEALEALKAKGQVFEEDGAVWLSTVPYGDDKTACSSKTTVPIRI</sequence>
<gene>
    <name evidence="1" type="ORF">PACILC2_41900</name>
</gene>
<evidence type="ECO:0000313" key="2">
    <source>
        <dbReference type="Proteomes" id="UP000680304"/>
    </source>
</evidence>
<reference evidence="1 2" key="1">
    <citation type="submission" date="2021-04" db="EMBL/GenBank/DDBJ databases">
        <title>Draft genome sequence of Paenibacillus cisolokensis, LC2-13A.</title>
        <authorList>
            <person name="Uke A."/>
            <person name="Chhe C."/>
            <person name="Baramee S."/>
            <person name="Kosugi A."/>
        </authorList>
    </citation>
    <scope>NUCLEOTIDE SEQUENCE [LARGE SCALE GENOMIC DNA]</scope>
    <source>
        <strain evidence="1 2">LC2-13A</strain>
    </source>
</reference>
<proteinExistence type="predicted"/>